<accession>A0A9W6ETC8</accession>
<evidence type="ECO:0000313" key="2">
    <source>
        <dbReference type="Proteomes" id="UP001143545"/>
    </source>
</evidence>
<proteinExistence type="predicted"/>
<dbReference type="Proteomes" id="UP001143545">
    <property type="component" value="Unassembled WGS sequence"/>
</dbReference>
<dbReference type="EMBL" id="BRVP01000004">
    <property type="protein sequence ID" value="GLB51740.1"/>
    <property type="molecule type" value="Genomic_DNA"/>
</dbReference>
<gene>
    <name evidence="1" type="ORF">NBRC110019_07790</name>
</gene>
<sequence length="124" mass="14442">MKQLHEILGLTPDKLEKFMLDLYIEWCNRWSPNLRGFQNMLANTAISNFFNANIQRQTAKFLEVANTASQHLSTKAMFTMYMEYLEHGALNKRPMLDEIHRAKQTALQYSAPLKLTLISHLNIN</sequence>
<dbReference type="RefSeq" id="WP_281752586.1">
    <property type="nucleotide sequence ID" value="NZ_BRVP01000004.1"/>
</dbReference>
<name>A0A9W6ETC8_9FLAO</name>
<organism evidence="1 2">
    <name type="scientific">Neptunitalea chrysea</name>
    <dbReference type="NCBI Taxonomy" id="1647581"/>
    <lineage>
        <taxon>Bacteria</taxon>
        <taxon>Pseudomonadati</taxon>
        <taxon>Bacteroidota</taxon>
        <taxon>Flavobacteriia</taxon>
        <taxon>Flavobacteriales</taxon>
        <taxon>Flavobacteriaceae</taxon>
        <taxon>Neptunitalea</taxon>
    </lineage>
</organism>
<evidence type="ECO:0000313" key="1">
    <source>
        <dbReference type="EMBL" id="GLB51740.1"/>
    </source>
</evidence>
<reference evidence="1" key="1">
    <citation type="submission" date="2022-07" db="EMBL/GenBank/DDBJ databases">
        <title>Taxonomy of Novel Oxalotrophic and Methylotrophic Bacteria.</title>
        <authorList>
            <person name="Sahin N."/>
            <person name="Tani A."/>
        </authorList>
    </citation>
    <scope>NUCLEOTIDE SEQUENCE</scope>
    <source>
        <strain evidence="1">AM327</strain>
    </source>
</reference>
<protein>
    <submittedName>
        <fullName evidence="1">Uncharacterized protein</fullName>
    </submittedName>
</protein>
<comment type="caution">
    <text evidence="1">The sequence shown here is derived from an EMBL/GenBank/DDBJ whole genome shotgun (WGS) entry which is preliminary data.</text>
</comment>
<keyword evidence="2" id="KW-1185">Reference proteome</keyword>
<dbReference type="AlphaFoldDB" id="A0A9W6ETC8"/>